<evidence type="ECO:0000313" key="7">
    <source>
        <dbReference type="EMBL" id="CAF3640647.1"/>
    </source>
</evidence>
<evidence type="ECO:0000259" key="3">
    <source>
        <dbReference type="PROSITE" id="PS50002"/>
    </source>
</evidence>
<protein>
    <recommendedName>
        <fullName evidence="3">SH3 domain-containing protein</fullName>
    </recommendedName>
</protein>
<keyword evidence="1 2" id="KW-0728">SH3 domain</keyword>
<feature type="domain" description="SH3" evidence="3">
    <location>
        <begin position="265"/>
        <end position="335"/>
    </location>
</feature>
<keyword evidence="9" id="KW-1185">Reference proteome</keyword>
<dbReference type="Proteomes" id="UP000663870">
    <property type="component" value="Unassembled WGS sequence"/>
</dbReference>
<dbReference type="EMBL" id="CAJNOH010006354">
    <property type="protein sequence ID" value="CAF1429881.1"/>
    <property type="molecule type" value="Genomic_DNA"/>
</dbReference>
<accession>A0A815MUS0</accession>
<dbReference type="CDD" id="cd00174">
    <property type="entry name" value="SH3"/>
    <property type="match status" value="1"/>
</dbReference>
<dbReference type="Gene3D" id="2.30.30.40">
    <property type="entry name" value="SH3 Domains"/>
    <property type="match status" value="1"/>
</dbReference>
<dbReference type="Proteomes" id="UP000663864">
    <property type="component" value="Unassembled WGS sequence"/>
</dbReference>
<evidence type="ECO:0000313" key="4">
    <source>
        <dbReference type="EMBL" id="CAF1051350.1"/>
    </source>
</evidence>
<evidence type="ECO:0000313" key="5">
    <source>
        <dbReference type="EMBL" id="CAF1429881.1"/>
    </source>
</evidence>
<sequence length="337" mass="39267">MSTNTLNENFQNFLKTIYDWPESTIEKNILIQMLEKLCHQNPELEHIYQEPSIPQIDHQFLNHDDDDSYVVEQTEVHIKPPIVQNVIKPLHYVNCQSIINEDSIVKKVTNPSSNNTLVKEGNLTVRKGSTILSPLLKKNGSKTIVYCELSYTYCNNEKIVYLVLYENRKSRKTLHKFIIDLNCSFIYENKRDFQFKHDSGTEKFTTETGIADTWISSLNNVLPQKNVNEIYENPDELTDTSKPSCFEQILDVPKRPPPRPISSILPENIYVCLYDHYSTTNESYELEFNCGDLLYIINRDGPNFYIGHQLKFPLNNHEQTRLGLVYKNYISPAYEKV</sequence>
<dbReference type="PROSITE" id="PS50002">
    <property type="entry name" value="SH3"/>
    <property type="match status" value="1"/>
</dbReference>
<dbReference type="Proteomes" id="UP000663836">
    <property type="component" value="Unassembled WGS sequence"/>
</dbReference>
<evidence type="ECO:0000313" key="8">
    <source>
        <dbReference type="Proteomes" id="UP000663854"/>
    </source>
</evidence>
<evidence type="ECO:0000256" key="2">
    <source>
        <dbReference type="PROSITE-ProRule" id="PRU00192"/>
    </source>
</evidence>
<comment type="caution">
    <text evidence="5">The sequence shown here is derived from an EMBL/GenBank/DDBJ whole genome shotgun (WGS) entry which is preliminary data.</text>
</comment>
<proteinExistence type="predicted"/>
<dbReference type="InterPro" id="IPR036028">
    <property type="entry name" value="SH3-like_dom_sf"/>
</dbReference>
<dbReference type="SUPFAM" id="SSF50044">
    <property type="entry name" value="SH3-domain"/>
    <property type="match status" value="1"/>
</dbReference>
<organism evidence="5 8">
    <name type="scientific">Rotaria sordida</name>
    <dbReference type="NCBI Taxonomy" id="392033"/>
    <lineage>
        <taxon>Eukaryota</taxon>
        <taxon>Metazoa</taxon>
        <taxon>Spiralia</taxon>
        <taxon>Gnathifera</taxon>
        <taxon>Rotifera</taxon>
        <taxon>Eurotatoria</taxon>
        <taxon>Bdelloidea</taxon>
        <taxon>Philodinida</taxon>
        <taxon>Philodinidae</taxon>
        <taxon>Rotaria</taxon>
    </lineage>
</organism>
<name>A0A815MUS0_9BILA</name>
<evidence type="ECO:0000256" key="1">
    <source>
        <dbReference type="ARBA" id="ARBA00022443"/>
    </source>
</evidence>
<dbReference type="EMBL" id="CAJNOT010000670">
    <property type="protein sequence ID" value="CAF1051350.1"/>
    <property type="molecule type" value="Genomic_DNA"/>
</dbReference>
<dbReference type="Proteomes" id="UP000663854">
    <property type="component" value="Unassembled WGS sequence"/>
</dbReference>
<evidence type="ECO:0000313" key="9">
    <source>
        <dbReference type="Proteomes" id="UP000663870"/>
    </source>
</evidence>
<dbReference type="AlphaFoldDB" id="A0A815MUS0"/>
<dbReference type="EMBL" id="CAJNOL010007920">
    <property type="protein sequence ID" value="CAF1632320.1"/>
    <property type="molecule type" value="Genomic_DNA"/>
</dbReference>
<dbReference type="InterPro" id="IPR001452">
    <property type="entry name" value="SH3_domain"/>
</dbReference>
<dbReference type="EMBL" id="CAJOBD010000305">
    <property type="protein sequence ID" value="CAF3640647.1"/>
    <property type="molecule type" value="Genomic_DNA"/>
</dbReference>
<gene>
    <name evidence="7" type="ORF">JBS370_LOCUS5787</name>
    <name evidence="6" type="ORF">JXQ802_LOCUS51974</name>
    <name evidence="5" type="ORF">PYM288_LOCUS35706</name>
    <name evidence="4" type="ORF">ZHD862_LOCUS15072</name>
</gene>
<reference evidence="5" key="1">
    <citation type="submission" date="2021-02" db="EMBL/GenBank/DDBJ databases">
        <authorList>
            <person name="Nowell W R."/>
        </authorList>
    </citation>
    <scope>NUCLEOTIDE SEQUENCE</scope>
</reference>
<evidence type="ECO:0000313" key="6">
    <source>
        <dbReference type="EMBL" id="CAF1632320.1"/>
    </source>
</evidence>